<proteinExistence type="inferred from homology"/>
<dbReference type="InterPro" id="IPR029069">
    <property type="entry name" value="HotDog_dom_sf"/>
</dbReference>
<dbReference type="SUPFAM" id="SSF54637">
    <property type="entry name" value="Thioesterase/thiol ester dehydrase-isomerase"/>
    <property type="match status" value="1"/>
</dbReference>
<feature type="domain" description="HotDog ACOT-type" evidence="4">
    <location>
        <begin position="1"/>
        <end position="109"/>
    </location>
</feature>
<dbReference type="Gene3D" id="3.10.129.10">
    <property type="entry name" value="Hotdog Thioesterase"/>
    <property type="match status" value="1"/>
</dbReference>
<dbReference type="Proteomes" id="UP001354989">
    <property type="component" value="Chromosome"/>
</dbReference>
<protein>
    <submittedName>
        <fullName evidence="5">Acyl-CoA thioesterase</fullName>
    </submittedName>
</protein>
<sequence length="124" mass="13742">MKFRSRKLVQPSDLNSHLTLFGGQLLAWIDVEAYIYARCQLGSARLVTKYMSEINFTASAQQGDIVEIGCQVIAFGTTSVTLRAVARRKEDHQPIITIDKMVFVNIDENGEAAPHGVTEATEDI</sequence>
<evidence type="ECO:0000256" key="2">
    <source>
        <dbReference type="ARBA" id="ARBA00022801"/>
    </source>
</evidence>
<evidence type="ECO:0000256" key="3">
    <source>
        <dbReference type="PROSITE-ProRule" id="PRU01106"/>
    </source>
</evidence>
<dbReference type="InterPro" id="IPR040170">
    <property type="entry name" value="Cytosol_ACT"/>
</dbReference>
<dbReference type="InterPro" id="IPR006683">
    <property type="entry name" value="Thioestr_dom"/>
</dbReference>
<comment type="similarity">
    <text evidence="1">Belongs to the acyl coenzyme A hydrolase family.</text>
</comment>
<dbReference type="PROSITE" id="PS51770">
    <property type="entry name" value="HOTDOG_ACOT"/>
    <property type="match status" value="1"/>
</dbReference>
<evidence type="ECO:0000313" key="6">
    <source>
        <dbReference type="Proteomes" id="UP001354989"/>
    </source>
</evidence>
<evidence type="ECO:0000256" key="1">
    <source>
        <dbReference type="ARBA" id="ARBA00010458"/>
    </source>
</evidence>
<keyword evidence="6" id="KW-1185">Reference proteome</keyword>
<dbReference type="PANTHER" id="PTHR11049:SF31">
    <property type="entry name" value="HOTDOG ACOT-TYPE DOMAIN-CONTAINING PROTEIN"/>
    <property type="match status" value="1"/>
</dbReference>
<dbReference type="EMBL" id="AP025292">
    <property type="protein sequence ID" value="BDC99702.1"/>
    <property type="molecule type" value="Genomic_DNA"/>
</dbReference>
<name>A0ABM7VFF4_9BACT</name>
<dbReference type="RefSeq" id="WP_338396960.1">
    <property type="nucleotide sequence ID" value="NZ_AP025292.1"/>
</dbReference>
<organism evidence="5 6">
    <name type="scientific">Persicobacter psychrovividus</name>
    <dbReference type="NCBI Taxonomy" id="387638"/>
    <lineage>
        <taxon>Bacteria</taxon>
        <taxon>Pseudomonadati</taxon>
        <taxon>Bacteroidota</taxon>
        <taxon>Cytophagia</taxon>
        <taxon>Cytophagales</taxon>
        <taxon>Persicobacteraceae</taxon>
        <taxon>Persicobacter</taxon>
    </lineage>
</organism>
<accession>A0ABM7VFF4</accession>
<evidence type="ECO:0000313" key="5">
    <source>
        <dbReference type="EMBL" id="BDC99702.1"/>
    </source>
</evidence>
<reference evidence="5 6" key="1">
    <citation type="submission" date="2021-12" db="EMBL/GenBank/DDBJ databases">
        <title>Genome sequencing of bacteria with rrn-lacking chromosome and rrn-plasmid.</title>
        <authorList>
            <person name="Anda M."/>
            <person name="Iwasaki W."/>
        </authorList>
    </citation>
    <scope>NUCLEOTIDE SEQUENCE [LARGE SCALE GENOMIC DNA]</scope>
    <source>
        <strain evidence="5 6">NBRC 101262</strain>
    </source>
</reference>
<dbReference type="PANTHER" id="PTHR11049">
    <property type="entry name" value="ACYL COENZYME A THIOESTER HYDROLASE"/>
    <property type="match status" value="1"/>
</dbReference>
<dbReference type="InterPro" id="IPR033120">
    <property type="entry name" value="HOTDOG_ACOT"/>
</dbReference>
<dbReference type="CDD" id="cd03442">
    <property type="entry name" value="BFIT_BACH"/>
    <property type="match status" value="1"/>
</dbReference>
<keyword evidence="2 3" id="KW-0378">Hydrolase</keyword>
<evidence type="ECO:0000259" key="4">
    <source>
        <dbReference type="PROSITE" id="PS51770"/>
    </source>
</evidence>
<dbReference type="Pfam" id="PF03061">
    <property type="entry name" value="4HBT"/>
    <property type="match status" value="1"/>
</dbReference>
<gene>
    <name evidence="5" type="ORF">PEPS_19830</name>
</gene>